<comment type="caution">
    <text evidence="2">The sequence shown here is derived from an EMBL/GenBank/DDBJ whole genome shotgun (WGS) entry which is preliminary data.</text>
</comment>
<evidence type="ECO:0000256" key="1">
    <source>
        <dbReference type="SAM" id="MobiDB-lite"/>
    </source>
</evidence>
<name>A0AAD5V8V3_9APHY</name>
<sequence>MVDLAQLQDPNAEPPLDPQSEAFRQLVRDQLQEGQNEDDLAAQIAAVFQAQRNQRIQLWNAQQEEIRAAEEAERQIREAQEQEQRVEEEHRQEERKESEKKIPKVVEFDREAPTPRDLVIPLPSHIQEKLNKFEWLPLYWFTANASADMAASFHSLDHENTFQILQNDGEVTLRSASSSSLRKNPIADRHLTWEQYVQAYPKYMRHLMSLKIHEQHVDALGDFFTAIAHHPMANEPNGPHALLRYQENVRKNWMAAIKSPHHNSGPIYNLAILNDEEIRKCRDDINSEKLAQASKDALAAADQLKAVAQSYKDKASRLSTKDDSDSQEGSNRPSKKQRFNSFQTATNKNTTTTTQKPTYANKRSFQRNIAGLMKSDHAMQAPYGAERRLIANATGQENWSINKGKVFVSISNDQAAAQSRRDIDTNVRGVEPPSTEQACALSQRRLRAQTPLKHEAWFALLVRSGLLSKYPNVHIGLREGFITSLPSIVDTFIPPNAQSLYDHHSEFSCILQREFAAQRYIGPFSQRELFSYIGHFQTSPLSLISKPHKLNAFRLIQDFSFPHTPSATHKSINSQTNSDLFPCTWGTFNTIVRIVLSLPKGSQAAVRDVAEAYRIIPLHPSQWNATVVRISEEDSFAIDTSTAFGASPNAGVFGGVADAGADLMRSQGIGPISKWVDDHVFFRLPTKEIENYNAKREEWRTLIQKHGGLQKAGGRIWYKGETLPNGDTLEFDEDMAFPLKILTHAGDPGSSNNPSYPYSLQEVDTLSEFLGIPWQAEKDREFAESFVFTGFLWNIPEKTVAITEEKRIKYQSALREWQKSRTHVLKEVEKLHGKLLHITQVIPIGRSYLSNLEAFLALSRKSPFKPLTPPKGTTNDIEWWLTRLNDNIIRPLHHPISPEDLNAFSDASSGVGLAITLGSKWRAWKLVSGWKSDGRDIGWAEAIAFEFLIYTLVKVEGARPSVKVYGDNQGVVEGWKRGRSRNRQVNLAFRRFSQFLEAQSMEVIAAYVPSGANPADKPSRGIFPDAASLLPKIPIPEDLRHYIVDITS</sequence>
<dbReference type="PANTHER" id="PTHR33050">
    <property type="entry name" value="REVERSE TRANSCRIPTASE DOMAIN-CONTAINING PROTEIN"/>
    <property type="match status" value="1"/>
</dbReference>
<feature type="region of interest" description="Disordered" evidence="1">
    <location>
        <begin position="69"/>
        <end position="100"/>
    </location>
</feature>
<evidence type="ECO:0000313" key="3">
    <source>
        <dbReference type="Proteomes" id="UP001212997"/>
    </source>
</evidence>
<feature type="compositionally biased region" description="Basic and acidic residues" evidence="1">
    <location>
        <begin position="312"/>
        <end position="324"/>
    </location>
</feature>
<organism evidence="2 3">
    <name type="scientific">Meripilus lineatus</name>
    <dbReference type="NCBI Taxonomy" id="2056292"/>
    <lineage>
        <taxon>Eukaryota</taxon>
        <taxon>Fungi</taxon>
        <taxon>Dikarya</taxon>
        <taxon>Basidiomycota</taxon>
        <taxon>Agaricomycotina</taxon>
        <taxon>Agaricomycetes</taxon>
        <taxon>Polyporales</taxon>
        <taxon>Meripilaceae</taxon>
        <taxon>Meripilus</taxon>
    </lineage>
</organism>
<gene>
    <name evidence="2" type="ORF">NLI96_g2340</name>
</gene>
<accession>A0AAD5V8V3</accession>
<dbReference type="EMBL" id="JANAWD010000052">
    <property type="protein sequence ID" value="KAJ3489108.1"/>
    <property type="molecule type" value="Genomic_DNA"/>
</dbReference>
<dbReference type="AlphaFoldDB" id="A0AAD5V8V3"/>
<proteinExistence type="predicted"/>
<dbReference type="Proteomes" id="UP001212997">
    <property type="component" value="Unassembled WGS sequence"/>
</dbReference>
<evidence type="ECO:0008006" key="4">
    <source>
        <dbReference type="Google" id="ProtNLM"/>
    </source>
</evidence>
<dbReference type="PANTHER" id="PTHR33050:SF7">
    <property type="entry name" value="RIBONUCLEASE H"/>
    <property type="match status" value="1"/>
</dbReference>
<evidence type="ECO:0000313" key="2">
    <source>
        <dbReference type="EMBL" id="KAJ3489108.1"/>
    </source>
</evidence>
<feature type="region of interest" description="Disordered" evidence="1">
    <location>
        <begin position="1"/>
        <end position="20"/>
    </location>
</feature>
<protein>
    <recommendedName>
        <fullName evidence="4">RNase H type-1 domain-containing protein</fullName>
    </recommendedName>
</protein>
<dbReference type="InterPro" id="IPR052055">
    <property type="entry name" value="Hepadnavirus_pol/RT"/>
</dbReference>
<keyword evidence="3" id="KW-1185">Reference proteome</keyword>
<feature type="compositionally biased region" description="Low complexity" evidence="1">
    <location>
        <begin position="343"/>
        <end position="362"/>
    </location>
</feature>
<feature type="region of interest" description="Disordered" evidence="1">
    <location>
        <begin position="312"/>
        <end position="362"/>
    </location>
</feature>
<reference evidence="2" key="1">
    <citation type="submission" date="2022-07" db="EMBL/GenBank/DDBJ databases">
        <title>Genome Sequence of Physisporinus lineatus.</title>
        <authorList>
            <person name="Buettner E."/>
        </authorList>
    </citation>
    <scope>NUCLEOTIDE SEQUENCE</scope>
    <source>
        <strain evidence="2">VT162</strain>
    </source>
</reference>